<keyword evidence="3" id="KW-1185">Reference proteome</keyword>
<sequence length="1360" mass="153758">MTRTGRELTLFGIYGEPKGLKTTKPTKEKPRCRPIRPITANTKFSPRHPLSKSEEESKQVSEQTTAQEEAAAETEETVEKCQRDEEDICVEAPVVRDLPVEQVEAVRAETSATGRAARSPVRRYVPTDQQSPSTVVSVYGDGFIEVLPHESSLNHLTGPFSIKMRIFKAADELNDLAQVQSEESRHQHPELNDDGTFVRWSCCGSCDPNVYGCPVASSAESGNMPIEETLRLFPPRLLAVKQAKPDTDDTLSFIIFDRGVPNQTATQNLPTAHAGCRVWWRGYECWANRYDVPSNQWLDFAIVFDGRSSVVIPLHSMLSTSYFPNVEDIRNKIISVVSHEARRSPGEEVHQQAFRYFLALAEQSRDSRERTFLEAVMNRRVVITEKRIASEFQRIGFHVAWHELHELIRCFKTLQDNYMRNQHRIEDIPSMSLSKPSPEGAYSLPLLRQVSYSSIAPCNPESGKAKWRFTAVFLDYDLQLLDFVHDGCPTSPLGSATYTQGRYLNGGFVDRVNTNLAELPSNVYCILFSLVSERGDGMQPNTKFQKPPTTVTRRPSMKNTQQDGSNGALPIRLLTPDVLVQFENLETYHCLSRFKVRPSPSCRWFTLAALYRSRKANLWRLQALGTSGQANTIHTSLEELNTTLVEKRIVQVYEVVILYDETDESSEFFAFAKQFSRNIRFGRNGRIVINGNREKESRRMSVLGVHGGASLDISLSLLTHGTSVTVYRHDKSSSTLPTIQSICRNILRILAEHGIKESLQQNPFGATSKNAKRMVNIRVMSDQSNTPIRNAHVFVEKSLNNLKIATSLASKIVPTLTMGSRLVSIRKRLQKKKYLDEVTTVATEMIAEVIRVGLLNTYILLHRESRLMPVVRARAMLKRVMRRRYEWNKQRILARVDESERSRIYSRSKPIRLQQLYRFELQLSKSEKDLLIDFSTLDEQSLRLHFGLTATVKGDSESVDQIWHSQLRPAEEPTEAVKKPEESKKPDKENPTANQDSESGPQIKQKRSSLTDEHGVVTCRLAPGSYSVYIFHADYFEWTSLIVIFPSINASGLYGGSISSLAPQEIVVPLEEYRWAYSVQLVDFYQQKTTQPVGDVPLVITDKCTPSNRSSRLIKMGVLLVVLGSVFGDVGAPAEVRVLKNDGTVQERDGEKYGNALAKKIQSMEIGSSCMFQLRVGTYHVHVVADGLYASNQLMKVSWNAAPLHVRHLVVLCPEFKDENEFRLVFSCVNATASMDTILEVYDNGKLVRSHWQHDVSNVDDGVIFHGAHVLANCAYQTFSLTCRRGISYRMKIASSVCAHALIGSARPRIQVYTSCGLLFNRTLEDDEKWIQDFYWSPCGWDEHGVFHAEDESKEACDPK</sequence>
<feature type="compositionally biased region" description="Polar residues" evidence="1">
    <location>
        <begin position="539"/>
        <end position="565"/>
    </location>
</feature>
<feature type="compositionally biased region" description="Low complexity" evidence="1">
    <location>
        <begin position="60"/>
        <end position="69"/>
    </location>
</feature>
<proteinExistence type="predicted"/>
<feature type="region of interest" description="Disordered" evidence="1">
    <location>
        <begin position="538"/>
        <end position="566"/>
    </location>
</feature>
<dbReference type="EMBL" id="SPLM01000036">
    <property type="protein sequence ID" value="TMW66323.1"/>
    <property type="molecule type" value="Genomic_DNA"/>
</dbReference>
<evidence type="ECO:0000256" key="1">
    <source>
        <dbReference type="SAM" id="MobiDB-lite"/>
    </source>
</evidence>
<feature type="region of interest" description="Disordered" evidence="1">
    <location>
        <begin position="109"/>
        <end position="128"/>
    </location>
</feature>
<organism evidence="2 3">
    <name type="scientific">Pythium oligandrum</name>
    <name type="common">Mycoparasitic fungus</name>
    <dbReference type="NCBI Taxonomy" id="41045"/>
    <lineage>
        <taxon>Eukaryota</taxon>
        <taxon>Sar</taxon>
        <taxon>Stramenopiles</taxon>
        <taxon>Oomycota</taxon>
        <taxon>Peronosporomycetes</taxon>
        <taxon>Pythiales</taxon>
        <taxon>Pythiaceae</taxon>
        <taxon>Pythium</taxon>
    </lineage>
</organism>
<feature type="compositionally biased region" description="Basic and acidic residues" evidence="1">
    <location>
        <begin position="969"/>
        <end position="990"/>
    </location>
</feature>
<dbReference type="Proteomes" id="UP000794436">
    <property type="component" value="Unassembled WGS sequence"/>
</dbReference>
<reference evidence="2" key="1">
    <citation type="submission" date="2019-03" db="EMBL/GenBank/DDBJ databases">
        <title>Long read genome sequence of the mycoparasitic Pythium oligandrum ATCC 38472 isolated from sugarbeet rhizosphere.</title>
        <authorList>
            <person name="Gaulin E."/>
        </authorList>
    </citation>
    <scope>NUCLEOTIDE SEQUENCE</scope>
    <source>
        <strain evidence="2">ATCC 38472_TT</strain>
    </source>
</reference>
<protein>
    <submittedName>
        <fullName evidence="2">Uncharacterized protein</fullName>
    </submittedName>
</protein>
<evidence type="ECO:0000313" key="3">
    <source>
        <dbReference type="Proteomes" id="UP000794436"/>
    </source>
</evidence>
<feature type="compositionally biased region" description="Polar residues" evidence="1">
    <location>
        <begin position="992"/>
        <end position="1002"/>
    </location>
</feature>
<feature type="region of interest" description="Disordered" evidence="1">
    <location>
        <begin position="15"/>
        <end position="77"/>
    </location>
</feature>
<dbReference type="OrthoDB" id="122002at2759"/>
<name>A0A8K1CQ39_PYTOL</name>
<evidence type="ECO:0000313" key="2">
    <source>
        <dbReference type="EMBL" id="TMW66323.1"/>
    </source>
</evidence>
<gene>
    <name evidence="2" type="ORF">Poli38472_004088</name>
</gene>
<accession>A0A8K1CQ39</accession>
<comment type="caution">
    <text evidence="2">The sequence shown here is derived from an EMBL/GenBank/DDBJ whole genome shotgun (WGS) entry which is preliminary data.</text>
</comment>
<feature type="region of interest" description="Disordered" evidence="1">
    <location>
        <begin position="969"/>
        <end position="1011"/>
    </location>
</feature>